<dbReference type="RefSeq" id="WP_191159930.1">
    <property type="nucleotide sequence ID" value="NZ_JACXAI010000025.1"/>
</dbReference>
<gene>
    <name evidence="3" type="ORF">IC621_17785</name>
</gene>
<protein>
    <submittedName>
        <fullName evidence="3">Stage II sporulation protein P</fullName>
    </submittedName>
</protein>
<dbReference type="AlphaFoldDB" id="A0A926S2K0"/>
<keyword evidence="4" id="KW-1185">Reference proteome</keyword>
<feature type="transmembrane region" description="Helical" evidence="2">
    <location>
        <begin position="20"/>
        <end position="43"/>
    </location>
</feature>
<evidence type="ECO:0000313" key="4">
    <source>
        <dbReference type="Proteomes" id="UP000626844"/>
    </source>
</evidence>
<name>A0A926S2K0_9BACI</name>
<accession>A0A926S2K0</accession>
<dbReference type="InterPro" id="IPR010897">
    <property type="entry name" value="Spore_II_P"/>
</dbReference>
<keyword evidence="2" id="KW-0472">Membrane</keyword>
<reference evidence="3" key="1">
    <citation type="submission" date="2020-09" db="EMBL/GenBank/DDBJ databases">
        <title>A novel bacterium of genus Bacillus, isolated from South China Sea.</title>
        <authorList>
            <person name="Huang H."/>
            <person name="Mo K."/>
            <person name="Hu Y."/>
        </authorList>
    </citation>
    <scope>NUCLEOTIDE SEQUENCE</scope>
    <source>
        <strain evidence="3">IB182487</strain>
    </source>
</reference>
<sequence length="402" mass="44510">MKRLRPNQGMVVTVNGTSLLKSLMVTIISLVMIFLLTGILTSLKPEYRIASSSINGFANNIAGEAFVHLISMENHYFKSALPKESNPPKLSSLLFNVVTSVNPDDPRSLLGRELPGFSLFDSEILVAGEGTNYTTLPIESAPPMEVLENEREAAAKNLDDLTEPDKEKPKAPPSQTTGDRNVVYIYHTHNRESFFPMLNIENTSNANLAMHSEANITLVGEKLKKELEAQGVGAVVEDENFYNILAENKWSYSKSYAASRPIVESAMASNKDIQYIIDIHRDSQRYDTTTKKINGKAYAKVAFVIGGNYANNENNVKIANELHDKLEEKYPGLSRGIIVNKGSRTNGVFNQDLSENAMLIEFGGVDNSLEELNRTAAAVADVFSEHYWQAEKVNAEGETQKQ</sequence>
<evidence type="ECO:0000256" key="1">
    <source>
        <dbReference type="SAM" id="MobiDB-lite"/>
    </source>
</evidence>
<dbReference type="EMBL" id="JACXAI010000025">
    <property type="protein sequence ID" value="MBD1382084.1"/>
    <property type="molecule type" value="Genomic_DNA"/>
</dbReference>
<feature type="region of interest" description="Disordered" evidence="1">
    <location>
        <begin position="158"/>
        <end position="180"/>
    </location>
</feature>
<proteinExistence type="predicted"/>
<keyword evidence="2" id="KW-0812">Transmembrane</keyword>
<evidence type="ECO:0000313" key="3">
    <source>
        <dbReference type="EMBL" id="MBD1382084.1"/>
    </source>
</evidence>
<evidence type="ECO:0000256" key="2">
    <source>
        <dbReference type="SAM" id="Phobius"/>
    </source>
</evidence>
<dbReference type="NCBIfam" id="TIGR02867">
    <property type="entry name" value="spore_II_P"/>
    <property type="match status" value="1"/>
</dbReference>
<dbReference type="SUPFAM" id="SSF53187">
    <property type="entry name" value="Zn-dependent exopeptidases"/>
    <property type="match status" value="1"/>
</dbReference>
<dbReference type="Pfam" id="PF07454">
    <property type="entry name" value="SpoIIP"/>
    <property type="match status" value="1"/>
</dbReference>
<feature type="compositionally biased region" description="Basic and acidic residues" evidence="1">
    <location>
        <begin position="158"/>
        <end position="170"/>
    </location>
</feature>
<organism evidence="3 4">
    <name type="scientific">Metabacillus arenae</name>
    <dbReference type="NCBI Taxonomy" id="2771434"/>
    <lineage>
        <taxon>Bacteria</taxon>
        <taxon>Bacillati</taxon>
        <taxon>Bacillota</taxon>
        <taxon>Bacilli</taxon>
        <taxon>Bacillales</taxon>
        <taxon>Bacillaceae</taxon>
        <taxon>Metabacillus</taxon>
    </lineage>
</organism>
<dbReference type="Proteomes" id="UP000626844">
    <property type="component" value="Unassembled WGS sequence"/>
</dbReference>
<keyword evidence="2" id="KW-1133">Transmembrane helix</keyword>
<comment type="caution">
    <text evidence="3">The sequence shown here is derived from an EMBL/GenBank/DDBJ whole genome shotgun (WGS) entry which is preliminary data.</text>
</comment>